<feature type="transmembrane region" description="Helical" evidence="1">
    <location>
        <begin position="187"/>
        <end position="207"/>
    </location>
</feature>
<dbReference type="PANTHER" id="PTHR38421">
    <property type="entry name" value="TRANSMEMBRANE PROTEIN USGS"/>
    <property type="match status" value="1"/>
</dbReference>
<evidence type="ECO:0000313" key="3">
    <source>
        <dbReference type="Proteomes" id="UP000761534"/>
    </source>
</evidence>
<comment type="caution">
    <text evidence="2">The sequence shown here is derived from an EMBL/GenBank/DDBJ whole genome shotgun (WGS) entry which is preliminary data.</text>
</comment>
<feature type="transmembrane region" description="Helical" evidence="1">
    <location>
        <begin position="213"/>
        <end position="234"/>
    </location>
</feature>
<protein>
    <recommendedName>
        <fullName evidence="4">Transmembrane protein UsgS</fullName>
    </recommendedName>
</protein>
<name>A0A642UXB1_9ASCO</name>
<dbReference type="PANTHER" id="PTHR38421:SF1">
    <property type="entry name" value="TRANSMEMBRANE PROTEIN"/>
    <property type="match status" value="1"/>
</dbReference>
<reference evidence="2" key="1">
    <citation type="journal article" date="2019" name="G3 (Bethesda)">
        <title>Genome Assemblies of Two Rare Opportunistic Yeast Pathogens: Diutina rugosa (syn. Candida rugosa) and Trichomonascus ciferrii (syn. Candida ciferrii).</title>
        <authorList>
            <person name="Mixao V."/>
            <person name="Saus E."/>
            <person name="Hansen A.P."/>
            <person name="Lass-Florl C."/>
            <person name="Gabaldon T."/>
        </authorList>
    </citation>
    <scope>NUCLEOTIDE SEQUENCE</scope>
    <source>
        <strain evidence="2">CBS 4856</strain>
    </source>
</reference>
<dbReference type="VEuPathDB" id="FungiDB:TRICI_004972"/>
<evidence type="ECO:0008006" key="4">
    <source>
        <dbReference type="Google" id="ProtNLM"/>
    </source>
</evidence>
<organism evidence="2 3">
    <name type="scientific">Trichomonascus ciferrii</name>
    <dbReference type="NCBI Taxonomy" id="44093"/>
    <lineage>
        <taxon>Eukaryota</taxon>
        <taxon>Fungi</taxon>
        <taxon>Dikarya</taxon>
        <taxon>Ascomycota</taxon>
        <taxon>Saccharomycotina</taxon>
        <taxon>Dipodascomycetes</taxon>
        <taxon>Dipodascales</taxon>
        <taxon>Trichomonascaceae</taxon>
        <taxon>Trichomonascus</taxon>
        <taxon>Trichomonascus ciferrii complex</taxon>
    </lineage>
</organism>
<keyword evidence="1" id="KW-1133">Transmembrane helix</keyword>
<feature type="transmembrane region" description="Helical" evidence="1">
    <location>
        <begin position="52"/>
        <end position="77"/>
    </location>
</feature>
<accession>A0A642UXB1</accession>
<evidence type="ECO:0000256" key="1">
    <source>
        <dbReference type="SAM" id="Phobius"/>
    </source>
</evidence>
<proteinExistence type="predicted"/>
<sequence length="354" mass="39864">MPSPIFISRPPPGFSLLAVIRGMQLTILGGYRALKNPDLAKSKYYRQAVKALILSLIVQVAIWSPIVTAKWVLRIMGHLRGNRYSDDIESSLANLRFWQNALNVGPLLISGMRFLSRKEMDDLFMTSLQFVDKVYKSKHPETDRAYYPPLKQYDVEKPIPASQAPPAYTSSTSDKFDLFIRKYAQRALTTIAVYTLSGVPVIGRFVLPIMSFYSFNQVVGTPVAATVFGVGLFAPRRWMMLFLSAFWGGRSLSRELLNPYFKRIPFSRVEKDQWFTAREGIMFGFGAGFYLLLRIPFVGVLVYGFAEASSAYLITKVSDPPPSPSKLGSWTEGQTIWTTDRKVISGSDLQNDGF</sequence>
<feature type="transmembrane region" description="Helical" evidence="1">
    <location>
        <begin position="281"/>
        <end position="306"/>
    </location>
</feature>
<dbReference type="Proteomes" id="UP000761534">
    <property type="component" value="Unassembled WGS sequence"/>
</dbReference>
<gene>
    <name evidence="2" type="ORF">TRICI_004972</name>
</gene>
<dbReference type="AlphaFoldDB" id="A0A642UXB1"/>
<keyword evidence="1" id="KW-0472">Membrane</keyword>
<dbReference type="OrthoDB" id="10041630at2759"/>
<evidence type="ECO:0000313" key="2">
    <source>
        <dbReference type="EMBL" id="KAA8907496.1"/>
    </source>
</evidence>
<dbReference type="EMBL" id="SWFS01000378">
    <property type="protein sequence ID" value="KAA8907496.1"/>
    <property type="molecule type" value="Genomic_DNA"/>
</dbReference>
<keyword evidence="1" id="KW-0812">Transmembrane</keyword>
<keyword evidence="3" id="KW-1185">Reference proteome</keyword>